<dbReference type="RefSeq" id="WP_010562506.1">
    <property type="nucleotide sequence ID" value="NZ_LT629689.1"/>
</dbReference>
<dbReference type="GeneID" id="78556799"/>
<evidence type="ECO:0000313" key="1">
    <source>
        <dbReference type="EMBL" id="SDG27504.1"/>
    </source>
</evidence>
<organism evidence="2 4">
    <name type="scientific">Pseudomonas extremaustralis</name>
    <dbReference type="NCBI Taxonomy" id="359110"/>
    <lineage>
        <taxon>Bacteria</taxon>
        <taxon>Pseudomonadati</taxon>
        <taxon>Pseudomonadota</taxon>
        <taxon>Gammaproteobacteria</taxon>
        <taxon>Pseudomonadales</taxon>
        <taxon>Pseudomonadaceae</taxon>
        <taxon>Pseudomonas</taxon>
    </lineage>
</organism>
<dbReference type="Proteomes" id="UP000182858">
    <property type="component" value="Chromosome I"/>
</dbReference>
<protein>
    <submittedName>
        <fullName evidence="2">Uncharacterized protein</fullName>
    </submittedName>
</protein>
<dbReference type="OrthoDB" id="6942177at2"/>
<dbReference type="Proteomes" id="UP000317951">
    <property type="component" value="Unassembled WGS sequence"/>
</dbReference>
<gene>
    <name evidence="2" type="ORF">FIV36_11260</name>
    <name evidence="1" type="ORF">SAMN05216591_5493</name>
</gene>
<proteinExistence type="predicted"/>
<dbReference type="EMBL" id="VFET01000008">
    <property type="protein sequence ID" value="TWS04506.1"/>
    <property type="molecule type" value="Genomic_DNA"/>
</dbReference>
<reference evidence="1 3" key="1">
    <citation type="submission" date="2016-10" db="EMBL/GenBank/DDBJ databases">
        <authorList>
            <person name="Varghese N."/>
            <person name="Submissions S."/>
        </authorList>
    </citation>
    <scope>NUCLEOTIDE SEQUENCE [LARGE SCALE GENOMIC DNA]</scope>
    <source>
        <strain evidence="1 3">DSM 17835</strain>
    </source>
</reference>
<dbReference type="AlphaFoldDB" id="A0A5C5QGR9"/>
<evidence type="ECO:0000313" key="4">
    <source>
        <dbReference type="Proteomes" id="UP000317951"/>
    </source>
</evidence>
<evidence type="ECO:0000313" key="3">
    <source>
        <dbReference type="Proteomes" id="UP000182858"/>
    </source>
</evidence>
<dbReference type="EMBL" id="LT629689">
    <property type="protein sequence ID" value="SDG27504.1"/>
    <property type="molecule type" value="Genomic_DNA"/>
</dbReference>
<sequence length="210" mass="23797">MQRLRLGALALISLCFLIYITRAPKTTTVISAHIGKTYEGVARDSTFPIKTKTVIYPSDPPEPDSVWLRGSVIVKFDDPEHGFTLPPTKFGLVSFSDWKVVTITTSPMLETLPFDQLIPLLDHIQQMLKKSGWMPEFEGERHSWFKIENEADRNALQSLLFKQAVSAALLVPQKYGMSLIVKCYARCDERDPNTARYLIDVSVGRDYSSR</sequence>
<reference evidence="2 4" key="2">
    <citation type="submission" date="2019-06" db="EMBL/GenBank/DDBJ databases">
        <title>Pseudomonas bimorpha sp. nov. isolated from bovine raw milk and skim milk concentrate.</title>
        <authorList>
            <person name="Hofmann K."/>
            <person name="Huptas C."/>
            <person name="Doll E."/>
            <person name="Scherer S."/>
            <person name="Wenning M."/>
        </authorList>
    </citation>
    <scope>NUCLEOTIDE SEQUENCE [LARGE SCALE GENOMIC DNA]</scope>
    <source>
        <strain evidence="2 4">DSM 17835</strain>
    </source>
</reference>
<keyword evidence="3" id="KW-1185">Reference proteome</keyword>
<evidence type="ECO:0000313" key="2">
    <source>
        <dbReference type="EMBL" id="TWS04506.1"/>
    </source>
</evidence>
<name>A0A5C5QGR9_9PSED</name>
<accession>A0A5C5QGR9</accession>